<dbReference type="STRING" id="630390.A0A180H2P7"/>
<feature type="region of interest" description="Disordered" evidence="1">
    <location>
        <begin position="862"/>
        <end position="905"/>
    </location>
</feature>
<feature type="compositionally biased region" description="Polar residues" evidence="1">
    <location>
        <begin position="869"/>
        <end position="898"/>
    </location>
</feature>
<gene>
    <name evidence="2" type="ORF">PTTG_12409</name>
</gene>
<evidence type="ECO:0000313" key="2">
    <source>
        <dbReference type="EMBL" id="OAV99287.1"/>
    </source>
</evidence>
<feature type="compositionally biased region" description="Polar residues" evidence="1">
    <location>
        <begin position="65"/>
        <end position="79"/>
    </location>
</feature>
<feature type="region of interest" description="Disordered" evidence="1">
    <location>
        <begin position="1"/>
        <end position="35"/>
    </location>
</feature>
<feature type="compositionally biased region" description="Polar residues" evidence="1">
    <location>
        <begin position="22"/>
        <end position="32"/>
    </location>
</feature>
<dbReference type="EMBL" id="ADAS02000003">
    <property type="protein sequence ID" value="OAV99287.1"/>
    <property type="molecule type" value="Genomic_DNA"/>
</dbReference>
<evidence type="ECO:0000313" key="4">
    <source>
        <dbReference type="Proteomes" id="UP000005240"/>
    </source>
</evidence>
<evidence type="ECO:0000313" key="3">
    <source>
        <dbReference type="EnsemblFungi" id="PTTG_12409-t43_1-p1"/>
    </source>
</evidence>
<dbReference type="PANTHER" id="PTHR33266:SF1">
    <property type="entry name" value="F-BOX DOMAIN-CONTAINING PROTEIN"/>
    <property type="match status" value="1"/>
</dbReference>
<proteinExistence type="predicted"/>
<keyword evidence="4" id="KW-1185">Reference proteome</keyword>
<dbReference type="AlphaFoldDB" id="A0A180H2P7"/>
<accession>A0A180H2P7</accession>
<dbReference type="EnsemblFungi" id="PTTG_12409-t43_1">
    <property type="protein sequence ID" value="PTTG_12409-t43_1-p1"/>
    <property type="gene ID" value="PTTG_12409"/>
</dbReference>
<dbReference type="VEuPathDB" id="FungiDB:PTTG_12409"/>
<dbReference type="OrthoDB" id="107110at2759"/>
<reference evidence="2" key="2">
    <citation type="submission" date="2016-05" db="EMBL/GenBank/DDBJ databases">
        <title>Comparative analysis highlights variable genome content of wheat rusts and divergence of the mating loci.</title>
        <authorList>
            <person name="Cuomo C.A."/>
            <person name="Bakkeren G."/>
            <person name="Szabo L."/>
            <person name="Khalil H."/>
            <person name="Joly D."/>
            <person name="Goldberg J."/>
            <person name="Young S."/>
            <person name="Zeng Q."/>
            <person name="Fellers J."/>
        </authorList>
    </citation>
    <scope>NUCLEOTIDE SEQUENCE [LARGE SCALE GENOMIC DNA]</scope>
    <source>
        <strain evidence="2">1-1 BBBD Race 1</strain>
    </source>
</reference>
<reference evidence="3" key="4">
    <citation type="submission" date="2025-05" db="UniProtKB">
        <authorList>
            <consortium name="EnsemblFungi"/>
        </authorList>
    </citation>
    <scope>IDENTIFICATION</scope>
    <source>
        <strain evidence="3">isolate 1-1 / race 1 (BBBD)</strain>
    </source>
</reference>
<feature type="region of interest" description="Disordered" evidence="1">
    <location>
        <begin position="684"/>
        <end position="718"/>
    </location>
</feature>
<dbReference type="Proteomes" id="UP000005240">
    <property type="component" value="Unassembled WGS sequence"/>
</dbReference>
<evidence type="ECO:0000256" key="1">
    <source>
        <dbReference type="SAM" id="MobiDB-lite"/>
    </source>
</evidence>
<feature type="region of interest" description="Disordered" evidence="1">
    <location>
        <begin position="56"/>
        <end position="94"/>
    </location>
</feature>
<name>A0A180H2P7_PUCT1</name>
<dbReference type="PANTHER" id="PTHR33266">
    <property type="entry name" value="CHROMOSOME 15, WHOLE GENOME SHOTGUN SEQUENCE"/>
    <property type="match status" value="1"/>
</dbReference>
<protein>
    <submittedName>
        <fullName evidence="2 3">Uncharacterized protein</fullName>
    </submittedName>
</protein>
<reference evidence="3 4" key="3">
    <citation type="journal article" date="2017" name="G3 (Bethesda)">
        <title>Comparative analysis highlights variable genome content of wheat rusts and divergence of the mating loci.</title>
        <authorList>
            <person name="Cuomo C.A."/>
            <person name="Bakkeren G."/>
            <person name="Khalil H.B."/>
            <person name="Panwar V."/>
            <person name="Joly D."/>
            <person name="Linning R."/>
            <person name="Sakthikumar S."/>
            <person name="Song X."/>
            <person name="Adiconis X."/>
            <person name="Fan L."/>
            <person name="Goldberg J.M."/>
            <person name="Levin J.Z."/>
            <person name="Young S."/>
            <person name="Zeng Q."/>
            <person name="Anikster Y."/>
            <person name="Bruce M."/>
            <person name="Wang M."/>
            <person name="Yin C."/>
            <person name="McCallum B."/>
            <person name="Szabo L.J."/>
            <person name="Hulbert S."/>
            <person name="Chen X."/>
            <person name="Fellers J.P."/>
        </authorList>
    </citation>
    <scope>NUCLEOTIDE SEQUENCE</scope>
    <source>
        <strain evidence="3">isolate 1-1 / race 1 (BBBD)</strain>
        <strain evidence="4">Isolate 1-1 / race 1 (BBBD)</strain>
    </source>
</reference>
<sequence>MSIQNYFQPGPSLTVPEPSILSRHQQPQSAQLSDILRDERSRTAERRHEINFHNPLITHLPPQGYKQTQSALTTTTDQETQAKHPATSDSPSMSARILEKAESLHLRSDLYQNFRLYLQDAGDDIASEYLNMLDDLVSELKPDALKHELLIEFAHGKSLAPPLERAFRLLEICDRKTLQEKFIQLAFIRRYPNFYLKKELNLDERAQYLEVPVSTGINKLKAKYTNNVLELDVIAKGFTSKYLGHDKIVAPTLKTLINYVKLWESEIYLAPYTCLIGPTMIGKSRLLQKIAEEVCVLYICLRPEGSTGEPKRSLLATNMLPESSADYEVYYVRVIAALLLVTVRFFQSKQSKDSKEKYEEWNKHQTTAHFRRDVLVELENSEQITSKTTAAQHLVTAVNAVQAVFSKVPGLKVLLAIDEASSMLQTPTEPKGNDTSWFRLFRRALSTIQEGAGIFAILVDTTSRVSNFLPIDREDRSSRALGPRGKPRKLFAPIYMIRTFDLLAPPRSPLSWDQLFSSDRLCKYGVPFFDIYLADSLELGRAISYDAAIPSIVHFALKKLLCSEDITDTITLTAARALALLGPTVGVPLHGQAHLNVELTASHAAHVGYLDPTREYQHSFYPSQPIYALAANNHLHQYETLLVSCIKSLTSILCQGNIGTGDAGECASRIILLCAMNKTLADMDSDRTTKATTQSNKRAKTVDRRNTNNHPTVHADSRSPWKPVPVEKFLETLTGLPANDLLLGSINDTHKKKLLGQGMMFWNHFHFALSTPTVESLMKCIERGAAIQCHSQQPGIDHVLPIYLKDETVEMDQTQMTFCGIQVKNRENDSTVSTSAQEMTHKKTMINTNTKNPYLVLHFSLRHKGPPKKSSSNVKTPQNCSGNVKTPQDYQLTKTGTRGKQKNRDPQQASLVFYGLDSFPFLSAQVKNALQELVNVRTDLVSRHAEDIDGQCYAKDLMLCAEQS</sequence>
<reference evidence="2" key="1">
    <citation type="submission" date="2009-11" db="EMBL/GenBank/DDBJ databases">
        <authorList>
            <consortium name="The Broad Institute Genome Sequencing Platform"/>
            <person name="Ward D."/>
            <person name="Feldgarden M."/>
            <person name="Earl A."/>
            <person name="Young S.K."/>
            <person name="Zeng Q."/>
            <person name="Koehrsen M."/>
            <person name="Alvarado L."/>
            <person name="Berlin A."/>
            <person name="Bochicchio J."/>
            <person name="Borenstein D."/>
            <person name="Chapman S.B."/>
            <person name="Chen Z."/>
            <person name="Engels R."/>
            <person name="Freedman E."/>
            <person name="Gellesch M."/>
            <person name="Goldberg J."/>
            <person name="Griggs A."/>
            <person name="Gujja S."/>
            <person name="Heilman E."/>
            <person name="Heiman D."/>
            <person name="Hepburn T."/>
            <person name="Howarth C."/>
            <person name="Jen D."/>
            <person name="Larson L."/>
            <person name="Lewis B."/>
            <person name="Mehta T."/>
            <person name="Park D."/>
            <person name="Pearson M."/>
            <person name="Roberts A."/>
            <person name="Saif S."/>
            <person name="Shea T."/>
            <person name="Shenoy N."/>
            <person name="Sisk P."/>
            <person name="Stolte C."/>
            <person name="Sykes S."/>
            <person name="Thomson T."/>
            <person name="Walk T."/>
            <person name="White J."/>
            <person name="Yandava C."/>
            <person name="Izard J."/>
            <person name="Baranova O.V."/>
            <person name="Blanton J.M."/>
            <person name="Tanner A.C."/>
            <person name="Dewhirst F.E."/>
            <person name="Haas B."/>
            <person name="Nusbaum C."/>
            <person name="Birren B."/>
        </authorList>
    </citation>
    <scope>NUCLEOTIDE SEQUENCE [LARGE SCALE GENOMIC DNA]</scope>
    <source>
        <strain evidence="2">1-1 BBBD Race 1</strain>
    </source>
</reference>
<organism evidence="2">
    <name type="scientific">Puccinia triticina (isolate 1-1 / race 1 (BBBD))</name>
    <name type="common">Brown leaf rust fungus</name>
    <dbReference type="NCBI Taxonomy" id="630390"/>
    <lineage>
        <taxon>Eukaryota</taxon>
        <taxon>Fungi</taxon>
        <taxon>Dikarya</taxon>
        <taxon>Basidiomycota</taxon>
        <taxon>Pucciniomycotina</taxon>
        <taxon>Pucciniomycetes</taxon>
        <taxon>Pucciniales</taxon>
        <taxon>Pucciniaceae</taxon>
        <taxon>Puccinia</taxon>
    </lineage>
</organism>